<keyword evidence="3" id="KW-1185">Reference proteome</keyword>
<name>A0A975A2X0_9BACT</name>
<accession>A0A975A2X0</accession>
<evidence type="ECO:0000313" key="2">
    <source>
        <dbReference type="EMBL" id="QSE99296.1"/>
    </source>
</evidence>
<gene>
    <name evidence="2" type="ORF">JR347_01555</name>
</gene>
<dbReference type="KEGG" id="fuv:JR347_01555"/>
<sequence length="141" mass="16108">MAFCLAYVAFLLCLPVDIGILAGLLLGFLTGLSVDIFYDTLGMHAFACVFIMYIRSYWLNMITPQGGYDVGTLPTINLNGWQWMLGYIFPIVLLHHLVLFYIEASSFNLFWFTLSKVILSTIFTTGVIFIGQYLFYRSRRS</sequence>
<keyword evidence="1" id="KW-0472">Membrane</keyword>
<feature type="transmembrane region" description="Helical" evidence="1">
    <location>
        <begin position="80"/>
        <end position="102"/>
    </location>
</feature>
<evidence type="ECO:0000256" key="1">
    <source>
        <dbReference type="SAM" id="Phobius"/>
    </source>
</evidence>
<feature type="transmembrane region" description="Helical" evidence="1">
    <location>
        <begin position="41"/>
        <end position="60"/>
    </location>
</feature>
<feature type="transmembrane region" description="Helical" evidence="1">
    <location>
        <begin position="109"/>
        <end position="135"/>
    </location>
</feature>
<dbReference type="AlphaFoldDB" id="A0A975A2X0"/>
<dbReference type="Proteomes" id="UP000662783">
    <property type="component" value="Chromosome"/>
</dbReference>
<feature type="transmembrane region" description="Helical" evidence="1">
    <location>
        <begin position="6"/>
        <end position="29"/>
    </location>
</feature>
<protein>
    <submittedName>
        <fullName evidence="2">Rod shape-determining protein MreD</fullName>
    </submittedName>
</protein>
<proteinExistence type="predicted"/>
<evidence type="ECO:0000313" key="3">
    <source>
        <dbReference type="Proteomes" id="UP000662783"/>
    </source>
</evidence>
<organism evidence="2 3">
    <name type="scientific">Fulvivirga lutea</name>
    <dbReference type="NCBI Taxonomy" id="2810512"/>
    <lineage>
        <taxon>Bacteria</taxon>
        <taxon>Pseudomonadati</taxon>
        <taxon>Bacteroidota</taxon>
        <taxon>Cytophagia</taxon>
        <taxon>Cytophagales</taxon>
        <taxon>Fulvivirgaceae</taxon>
        <taxon>Fulvivirga</taxon>
    </lineage>
</organism>
<keyword evidence="1" id="KW-0812">Transmembrane</keyword>
<dbReference type="EMBL" id="CP070608">
    <property type="protein sequence ID" value="QSE99296.1"/>
    <property type="molecule type" value="Genomic_DNA"/>
</dbReference>
<keyword evidence="1" id="KW-1133">Transmembrane helix</keyword>
<reference evidence="2" key="1">
    <citation type="submission" date="2021-02" db="EMBL/GenBank/DDBJ databases">
        <title>Fulvivirga sp. S481 isolated from sea water.</title>
        <authorList>
            <person name="Bae S.S."/>
            <person name="Baek K."/>
        </authorList>
    </citation>
    <scope>NUCLEOTIDE SEQUENCE</scope>
    <source>
        <strain evidence="2">S481</strain>
    </source>
</reference>